<reference evidence="6" key="1">
    <citation type="submission" date="2022-03" db="EMBL/GenBank/DDBJ databases">
        <title>A functionally conserved STORR gene fusion in Papaver species that diverged 16.8 million years ago.</title>
        <authorList>
            <person name="Catania T."/>
        </authorList>
    </citation>
    <scope>NUCLEOTIDE SEQUENCE</scope>
    <source>
        <strain evidence="6">S-191538</strain>
    </source>
</reference>
<keyword evidence="2 4" id="KW-0863">Zinc-finger</keyword>
<keyword evidence="1" id="KW-0479">Metal-binding</keyword>
<protein>
    <recommendedName>
        <fullName evidence="5">RING-type domain-containing protein</fullName>
    </recommendedName>
</protein>
<evidence type="ECO:0000256" key="2">
    <source>
        <dbReference type="ARBA" id="ARBA00022771"/>
    </source>
</evidence>
<evidence type="ECO:0000259" key="5">
    <source>
        <dbReference type="PROSITE" id="PS50089"/>
    </source>
</evidence>
<dbReference type="InterPro" id="IPR013083">
    <property type="entry name" value="Znf_RING/FYVE/PHD"/>
</dbReference>
<dbReference type="PANTHER" id="PTHR45969">
    <property type="entry name" value="RING ZINC FINGER PROTEIN-RELATED"/>
    <property type="match status" value="1"/>
</dbReference>
<name>A0AA41VS81_PAPNU</name>
<evidence type="ECO:0000256" key="4">
    <source>
        <dbReference type="PROSITE-ProRule" id="PRU00175"/>
    </source>
</evidence>
<dbReference type="SUPFAM" id="SSF57850">
    <property type="entry name" value="RING/U-box"/>
    <property type="match status" value="1"/>
</dbReference>
<gene>
    <name evidence="6" type="ORF">MKW94_016879</name>
</gene>
<dbReference type="InterPro" id="IPR001841">
    <property type="entry name" value="Znf_RING"/>
</dbReference>
<dbReference type="AlphaFoldDB" id="A0AA41VS81"/>
<proteinExistence type="predicted"/>
<evidence type="ECO:0000256" key="1">
    <source>
        <dbReference type="ARBA" id="ARBA00022723"/>
    </source>
</evidence>
<dbReference type="Pfam" id="PF13639">
    <property type="entry name" value="zf-RING_2"/>
    <property type="match status" value="1"/>
</dbReference>
<evidence type="ECO:0000313" key="6">
    <source>
        <dbReference type="EMBL" id="MCL7046457.1"/>
    </source>
</evidence>
<dbReference type="GO" id="GO:0061630">
    <property type="term" value="F:ubiquitin protein ligase activity"/>
    <property type="evidence" value="ECO:0007669"/>
    <property type="project" value="TreeGrafter"/>
</dbReference>
<comment type="caution">
    <text evidence="6">The sequence shown here is derived from an EMBL/GenBank/DDBJ whole genome shotgun (WGS) entry which is preliminary data.</text>
</comment>
<dbReference type="GO" id="GO:0008270">
    <property type="term" value="F:zinc ion binding"/>
    <property type="evidence" value="ECO:0007669"/>
    <property type="project" value="UniProtKB-KW"/>
</dbReference>
<keyword evidence="3" id="KW-0862">Zinc</keyword>
<dbReference type="PROSITE" id="PS50089">
    <property type="entry name" value="ZF_RING_2"/>
    <property type="match status" value="1"/>
</dbReference>
<dbReference type="EMBL" id="JAJJMA010281427">
    <property type="protein sequence ID" value="MCL7046457.1"/>
    <property type="molecule type" value="Genomic_DNA"/>
</dbReference>
<feature type="domain" description="RING-type" evidence="5">
    <location>
        <begin position="74"/>
        <end position="117"/>
    </location>
</feature>
<dbReference type="Proteomes" id="UP001177140">
    <property type="component" value="Unassembled WGS sequence"/>
</dbReference>
<accession>A0AA41VS81</accession>
<keyword evidence="7" id="KW-1185">Reference proteome</keyword>
<sequence>MAPFITPSSNIPSSIQLIIYIASSILYSFPEDRDLAVPLNPTRRYLTKEAHHDLYTPDAVTELIRQVTTVEDSCIVCLCQFQGEDEIRQLNTCRHIFHRPCLDRWIHRDQVLCPLCRTPFLS</sequence>
<evidence type="ECO:0000256" key="3">
    <source>
        <dbReference type="ARBA" id="ARBA00022833"/>
    </source>
</evidence>
<dbReference type="GO" id="GO:0016567">
    <property type="term" value="P:protein ubiquitination"/>
    <property type="evidence" value="ECO:0007669"/>
    <property type="project" value="TreeGrafter"/>
</dbReference>
<dbReference type="PANTHER" id="PTHR45969:SF33">
    <property type="entry name" value="RING ZINC FINGER PROTEIN-RELATED"/>
    <property type="match status" value="1"/>
</dbReference>
<dbReference type="SMART" id="SM00184">
    <property type="entry name" value="RING"/>
    <property type="match status" value="1"/>
</dbReference>
<dbReference type="Gene3D" id="3.30.40.10">
    <property type="entry name" value="Zinc/RING finger domain, C3HC4 (zinc finger)"/>
    <property type="match status" value="1"/>
</dbReference>
<organism evidence="6 7">
    <name type="scientific">Papaver nudicaule</name>
    <name type="common">Iceland poppy</name>
    <dbReference type="NCBI Taxonomy" id="74823"/>
    <lineage>
        <taxon>Eukaryota</taxon>
        <taxon>Viridiplantae</taxon>
        <taxon>Streptophyta</taxon>
        <taxon>Embryophyta</taxon>
        <taxon>Tracheophyta</taxon>
        <taxon>Spermatophyta</taxon>
        <taxon>Magnoliopsida</taxon>
        <taxon>Ranunculales</taxon>
        <taxon>Papaveraceae</taxon>
        <taxon>Papaveroideae</taxon>
        <taxon>Papaver</taxon>
    </lineage>
</organism>
<evidence type="ECO:0000313" key="7">
    <source>
        <dbReference type="Proteomes" id="UP001177140"/>
    </source>
</evidence>